<gene>
    <name evidence="1" type="ORF">CEE69_17295</name>
</gene>
<evidence type="ECO:0000313" key="1">
    <source>
        <dbReference type="EMBL" id="PHQ34051.1"/>
    </source>
</evidence>
<reference evidence="1 2" key="1">
    <citation type="submission" date="2017-06" db="EMBL/GenBank/DDBJ databases">
        <title>Description of Rhodopirellula bahusiensis sp. nov.</title>
        <authorList>
            <person name="Kizina J."/>
            <person name="Harder J."/>
        </authorList>
    </citation>
    <scope>NUCLEOTIDE SEQUENCE [LARGE SCALE GENOMIC DNA]</scope>
    <source>
        <strain evidence="1 2">SWK21</strain>
    </source>
</reference>
<accession>A0A2G1W4Y2</accession>
<comment type="caution">
    <text evidence="1">The sequence shown here is derived from an EMBL/GenBank/DDBJ whole genome shotgun (WGS) entry which is preliminary data.</text>
</comment>
<name>A0A2G1W4Y2_9BACT</name>
<proteinExistence type="predicted"/>
<protein>
    <submittedName>
        <fullName evidence="1">Uncharacterized protein</fullName>
    </submittedName>
</protein>
<sequence length="75" mass="8362">MGTLGSEEVEIWTTDRVTEKLSGFSGCSRCQNFAGWGGEVAGSAQWFRKTLFFAWMAKDLRPVGQRMSELIARLA</sequence>
<dbReference type="Proteomes" id="UP000225740">
    <property type="component" value="Unassembled WGS sequence"/>
</dbReference>
<evidence type="ECO:0000313" key="2">
    <source>
        <dbReference type="Proteomes" id="UP000225740"/>
    </source>
</evidence>
<organism evidence="1 2">
    <name type="scientific">Rhodopirellula bahusiensis</name>
    <dbReference type="NCBI Taxonomy" id="2014065"/>
    <lineage>
        <taxon>Bacteria</taxon>
        <taxon>Pseudomonadati</taxon>
        <taxon>Planctomycetota</taxon>
        <taxon>Planctomycetia</taxon>
        <taxon>Pirellulales</taxon>
        <taxon>Pirellulaceae</taxon>
        <taxon>Rhodopirellula</taxon>
    </lineage>
</organism>
<dbReference type="EMBL" id="NIZW01000013">
    <property type="protein sequence ID" value="PHQ34051.1"/>
    <property type="molecule type" value="Genomic_DNA"/>
</dbReference>
<dbReference type="AlphaFoldDB" id="A0A2G1W4Y2"/>
<keyword evidence="2" id="KW-1185">Reference proteome</keyword>